<protein>
    <recommendedName>
        <fullName evidence="3">Reverse transcriptase</fullName>
    </recommendedName>
</protein>
<proteinExistence type="predicted"/>
<organism evidence="1 2">
    <name type="scientific">Ranitomeya imitator</name>
    <name type="common">mimic poison frog</name>
    <dbReference type="NCBI Taxonomy" id="111125"/>
    <lineage>
        <taxon>Eukaryota</taxon>
        <taxon>Metazoa</taxon>
        <taxon>Chordata</taxon>
        <taxon>Craniata</taxon>
        <taxon>Vertebrata</taxon>
        <taxon>Euteleostomi</taxon>
        <taxon>Amphibia</taxon>
        <taxon>Batrachia</taxon>
        <taxon>Anura</taxon>
        <taxon>Neobatrachia</taxon>
        <taxon>Hyloidea</taxon>
        <taxon>Dendrobatidae</taxon>
        <taxon>Dendrobatinae</taxon>
        <taxon>Ranitomeya</taxon>
    </lineage>
</organism>
<evidence type="ECO:0000313" key="2">
    <source>
        <dbReference type="Proteomes" id="UP001176940"/>
    </source>
</evidence>
<evidence type="ECO:0000313" key="1">
    <source>
        <dbReference type="EMBL" id="CAJ0961243.1"/>
    </source>
</evidence>
<dbReference type="Proteomes" id="UP001176940">
    <property type="component" value="Unassembled WGS sequence"/>
</dbReference>
<dbReference type="EMBL" id="CAUEEQ010052118">
    <property type="protein sequence ID" value="CAJ0961243.1"/>
    <property type="molecule type" value="Genomic_DNA"/>
</dbReference>
<name>A0ABN9M9A5_9NEOB</name>
<reference evidence="1" key="1">
    <citation type="submission" date="2023-07" db="EMBL/GenBank/DDBJ databases">
        <authorList>
            <person name="Stuckert A."/>
        </authorList>
    </citation>
    <scope>NUCLEOTIDE SEQUENCE</scope>
</reference>
<comment type="caution">
    <text evidence="1">The sequence shown here is derived from an EMBL/GenBank/DDBJ whole genome shotgun (WGS) entry which is preliminary data.</text>
</comment>
<gene>
    <name evidence="1" type="ORF">RIMI_LOCUS17676035</name>
</gene>
<sequence>MLHPQNDSIDNNLTLVSYTSFDKAAEIIKVLVTKLEYHQKVNLFQFFNTKTFSSFIQWVIVVKYMRGGLAHYVDDFLFVRSRDLKICNERLQTFQLTCSDFWYSDRDKTILPCICIEYLGIIIDTVKAAAKKIMKCRAALLFIFGRNKATVTEIE</sequence>
<keyword evidence="2" id="KW-1185">Reference proteome</keyword>
<evidence type="ECO:0008006" key="3">
    <source>
        <dbReference type="Google" id="ProtNLM"/>
    </source>
</evidence>
<accession>A0ABN9M9A5</accession>